<evidence type="ECO:0000313" key="2">
    <source>
        <dbReference type="Proteomes" id="UP000271624"/>
    </source>
</evidence>
<evidence type="ECO:0000313" key="1">
    <source>
        <dbReference type="EMBL" id="RUT04010.1"/>
    </source>
</evidence>
<gene>
    <name evidence="1" type="ORF">DSM106972_049240</name>
</gene>
<proteinExistence type="predicted"/>
<sequence>MSVKNIPLSEIIPFLECIANRDFDKLRTTVHHFMTHHQASELEEVFLTRIEPALDKDSLQWLLTEKFTRLNSALKKS</sequence>
<dbReference type="EMBL" id="RSCL01000012">
    <property type="protein sequence ID" value="RUT04010.1"/>
    <property type="molecule type" value="Genomic_DNA"/>
</dbReference>
<reference evidence="1" key="1">
    <citation type="submission" date="2018-12" db="EMBL/GenBank/DDBJ databases">
        <authorList>
            <person name="Will S."/>
            <person name="Neumann-Schaal M."/>
            <person name="Henke P."/>
        </authorList>
    </citation>
    <scope>NUCLEOTIDE SEQUENCE</scope>
    <source>
        <strain evidence="1">PCC 7102</strain>
    </source>
</reference>
<keyword evidence="2" id="KW-1185">Reference proteome</keyword>
<accession>A0A3S1D5U1</accession>
<dbReference type="AlphaFoldDB" id="A0A3S1D5U1"/>
<dbReference type="Proteomes" id="UP000271624">
    <property type="component" value="Unassembled WGS sequence"/>
</dbReference>
<organism evidence="1 2">
    <name type="scientific">Dulcicalothrix desertica PCC 7102</name>
    <dbReference type="NCBI Taxonomy" id="232991"/>
    <lineage>
        <taxon>Bacteria</taxon>
        <taxon>Bacillati</taxon>
        <taxon>Cyanobacteriota</taxon>
        <taxon>Cyanophyceae</taxon>
        <taxon>Nostocales</taxon>
        <taxon>Calotrichaceae</taxon>
        <taxon>Dulcicalothrix</taxon>
    </lineage>
</organism>
<comment type="caution">
    <text evidence="1">The sequence shown here is derived from an EMBL/GenBank/DDBJ whole genome shotgun (WGS) entry which is preliminary data.</text>
</comment>
<name>A0A3S1D5U1_9CYAN</name>
<protein>
    <submittedName>
        <fullName evidence="1">Uncharacterized protein</fullName>
    </submittedName>
</protein>
<reference evidence="1" key="2">
    <citation type="journal article" date="2019" name="Genome Biol. Evol.">
        <title>Day and night: Metabolic profiles and evolutionary relationships of six axenic non-marine cyanobacteria.</title>
        <authorList>
            <person name="Will S.E."/>
            <person name="Henke P."/>
            <person name="Boedeker C."/>
            <person name="Huang S."/>
            <person name="Brinkmann H."/>
            <person name="Rohde M."/>
            <person name="Jarek M."/>
            <person name="Friedl T."/>
            <person name="Seufert S."/>
            <person name="Schumacher M."/>
            <person name="Overmann J."/>
            <person name="Neumann-Schaal M."/>
            <person name="Petersen J."/>
        </authorList>
    </citation>
    <scope>NUCLEOTIDE SEQUENCE [LARGE SCALE GENOMIC DNA]</scope>
    <source>
        <strain evidence="1">PCC 7102</strain>
    </source>
</reference>